<evidence type="ECO:0000313" key="1">
    <source>
        <dbReference type="EMBL" id="MFK9079430.1"/>
    </source>
</evidence>
<sequence>MKSKIIYSLLFLFATNAAAEGVSYPFPYMTNATNRIEILTSKSPVLDRGTLIEINSEGCAALTRLVKDPNFTLAINHLEKHSDESLALRKAWAEQENLFDLSFVPVEKQALLDAGLDNKAVESLLSAMRDHRGSVTRGIKATEILELTEKLKKQLCDSAAKLKVTETAASEARIANEQAAIRAKNFRGMSIIVGDAGLTVIMIGVAGPAGAAAAMGGAWGAASVGVGISMLTWK</sequence>
<dbReference type="Proteomes" id="UP001622950">
    <property type="component" value="Unassembled WGS sequence"/>
</dbReference>
<organism evidence="1 2">
    <name type="scientific">Pseudomonas neuropathica</name>
    <dbReference type="NCBI Taxonomy" id="2730425"/>
    <lineage>
        <taxon>Bacteria</taxon>
        <taxon>Pseudomonadati</taxon>
        <taxon>Pseudomonadota</taxon>
        <taxon>Gammaproteobacteria</taxon>
        <taxon>Pseudomonadales</taxon>
        <taxon>Pseudomonadaceae</taxon>
        <taxon>Pseudomonas</taxon>
    </lineage>
</organism>
<gene>
    <name evidence="1" type="ORF">ACJEBM_01885</name>
</gene>
<dbReference type="EMBL" id="JBJHQE010000002">
    <property type="protein sequence ID" value="MFK9079430.1"/>
    <property type="molecule type" value="Genomic_DNA"/>
</dbReference>
<name>A0ACC7MT55_9PSED</name>
<keyword evidence="2" id="KW-1185">Reference proteome</keyword>
<accession>A0ACC7MT55</accession>
<proteinExistence type="predicted"/>
<comment type="caution">
    <text evidence="1">The sequence shown here is derived from an EMBL/GenBank/DDBJ whole genome shotgun (WGS) entry which is preliminary data.</text>
</comment>
<protein>
    <submittedName>
        <fullName evidence="1">Uncharacterized protein</fullName>
    </submittedName>
</protein>
<evidence type="ECO:0000313" key="2">
    <source>
        <dbReference type="Proteomes" id="UP001622950"/>
    </source>
</evidence>
<reference evidence="1" key="1">
    <citation type="submission" date="2024-11" db="EMBL/GenBank/DDBJ databases">
        <authorList>
            <person name="Lucas J.A."/>
        </authorList>
    </citation>
    <scope>NUCLEOTIDE SEQUENCE</scope>
    <source>
        <strain evidence="1">Z 8.8</strain>
    </source>
</reference>